<evidence type="ECO:0000313" key="1">
    <source>
        <dbReference type="EMBL" id="KAJ9056925.1"/>
    </source>
</evidence>
<dbReference type="Proteomes" id="UP001165960">
    <property type="component" value="Unassembled WGS sequence"/>
</dbReference>
<keyword evidence="2" id="KW-1185">Reference proteome</keyword>
<accession>A0ACC2S3M9</accession>
<name>A0ACC2S3M9_9FUNG</name>
<protein>
    <submittedName>
        <fullName evidence="1">Uncharacterized protein</fullName>
    </submittedName>
</protein>
<gene>
    <name evidence="1" type="ORF">DSO57_1027530</name>
</gene>
<sequence>MTGYIALYAEAFGLVFNLMTLFLIFRQGLGSPDMYLALLLSMCDIFLVSSRLGLYIYYNGTGNMEIFSNVWFGQLDGLIMCMLVSTSVLCVGYLALLRCWAIFLKKKINIKCWMGFFVAQQGLLVLLLIHVALNRDFKLTPFGRFFYPDTSSKSPSTRVCLFLFPAWIFFSAAAVNVAYPAICYVYIHQIDKVALFLEWRPHVIARRYSFQKVTIVLRICFLLFIYDLVMLPGLYIISKDFITNKIRSEDEDSLVSITMLALAIVNPITLIFLHKDFFDDIKFLARATFHKTLSSFSINQ</sequence>
<organism evidence="1 2">
    <name type="scientific">Entomophthora muscae</name>
    <dbReference type="NCBI Taxonomy" id="34485"/>
    <lineage>
        <taxon>Eukaryota</taxon>
        <taxon>Fungi</taxon>
        <taxon>Fungi incertae sedis</taxon>
        <taxon>Zoopagomycota</taxon>
        <taxon>Entomophthoromycotina</taxon>
        <taxon>Entomophthoromycetes</taxon>
        <taxon>Entomophthorales</taxon>
        <taxon>Entomophthoraceae</taxon>
        <taxon>Entomophthora</taxon>
    </lineage>
</organism>
<proteinExistence type="predicted"/>
<comment type="caution">
    <text evidence="1">The sequence shown here is derived from an EMBL/GenBank/DDBJ whole genome shotgun (WGS) entry which is preliminary data.</text>
</comment>
<evidence type="ECO:0000313" key="2">
    <source>
        <dbReference type="Proteomes" id="UP001165960"/>
    </source>
</evidence>
<dbReference type="EMBL" id="QTSX02005848">
    <property type="protein sequence ID" value="KAJ9056925.1"/>
    <property type="molecule type" value="Genomic_DNA"/>
</dbReference>
<reference evidence="1" key="1">
    <citation type="submission" date="2022-04" db="EMBL/GenBank/DDBJ databases">
        <title>Genome of the entomopathogenic fungus Entomophthora muscae.</title>
        <authorList>
            <person name="Elya C."/>
            <person name="Lovett B.R."/>
            <person name="Lee E."/>
            <person name="Macias A.M."/>
            <person name="Hajek A.E."/>
            <person name="De Bivort B.L."/>
            <person name="Kasson M.T."/>
            <person name="De Fine Licht H.H."/>
            <person name="Stajich J.E."/>
        </authorList>
    </citation>
    <scope>NUCLEOTIDE SEQUENCE</scope>
    <source>
        <strain evidence="1">Berkeley</strain>
    </source>
</reference>